<feature type="transmembrane region" description="Helical" evidence="8">
    <location>
        <begin position="293"/>
        <end position="310"/>
    </location>
</feature>
<keyword evidence="5 8" id="KW-0812">Transmembrane</keyword>
<reference evidence="10 11" key="1">
    <citation type="journal article" date="2023" name="Int. J. Syst. Evol. Microbiol.">
        <title>Terrisporobacter hibernicus sp. nov., isolated from bovine faeces in Northern Ireland.</title>
        <authorList>
            <person name="Mitchell M."/>
            <person name="Nguyen S.V."/>
            <person name="Connor M."/>
            <person name="Fairley D.J."/>
            <person name="Donoghue O."/>
            <person name="Marshall H."/>
            <person name="Koolman L."/>
            <person name="McMullan G."/>
            <person name="Schaffer K.E."/>
            <person name="McGrath J.W."/>
            <person name="Fanning S."/>
        </authorList>
    </citation>
    <scope>NUCLEOTIDE SEQUENCE [LARGE SCALE GENOMIC DNA]</scope>
    <source>
        <strain evidence="10 11">MCA3</strain>
    </source>
</reference>
<sequence length="374" mass="41974">MRISAMVCRIIRQFLRDKRTLALLIIAPMLVLTLMSFVFTDEDTKLNIGVENSNVKNILSSMDEDNDISIMSKKEAEGKFEDKGLDAYIYGDEKKLNILLNGADNSVINQLNKNVQEAVKDYMTKKGEDNKKIIEDLASNPMISIINKDFANKIDSIDINSTEIETYNYFGDNDMSTIDYIGPLLIGLFIFFFVFLISGVSFLRERTTGTLERLLATPIKRYEIVFGYLIGFGIFTIVQSAIISAFSIGILKIYNGGSIGLILLISTIIALCALSFGMFVSSYAHNELQVMQFIPIVIVPQVFFCGLFSIRNMAEPLQILSKCMPLTYASNALRGVMTCGYNLQQISIDLLVLIGFTVVFAILNIITLKKHRIW</sequence>
<feature type="transmembrane region" description="Helical" evidence="8">
    <location>
        <begin position="224"/>
        <end position="251"/>
    </location>
</feature>
<accession>A0AAX2ZHQ8</accession>
<keyword evidence="6 8" id="KW-1133">Transmembrane helix</keyword>
<dbReference type="GO" id="GO:0005886">
    <property type="term" value="C:plasma membrane"/>
    <property type="evidence" value="ECO:0007669"/>
    <property type="project" value="UniProtKB-SubCell"/>
</dbReference>
<dbReference type="GO" id="GO:0140359">
    <property type="term" value="F:ABC-type transporter activity"/>
    <property type="evidence" value="ECO:0007669"/>
    <property type="project" value="InterPro"/>
</dbReference>
<feature type="transmembrane region" description="Helical" evidence="8">
    <location>
        <begin position="350"/>
        <end position="368"/>
    </location>
</feature>
<evidence type="ECO:0000256" key="8">
    <source>
        <dbReference type="SAM" id="Phobius"/>
    </source>
</evidence>
<evidence type="ECO:0000259" key="9">
    <source>
        <dbReference type="PROSITE" id="PS51012"/>
    </source>
</evidence>
<protein>
    <submittedName>
        <fullName evidence="10">ABC transporter permease</fullName>
    </submittedName>
</protein>
<evidence type="ECO:0000256" key="1">
    <source>
        <dbReference type="ARBA" id="ARBA00004651"/>
    </source>
</evidence>
<dbReference type="Proteomes" id="UP001198983">
    <property type="component" value="Chromosome"/>
</dbReference>
<dbReference type="InterPro" id="IPR013525">
    <property type="entry name" value="ABC2_TM"/>
</dbReference>
<feature type="transmembrane region" description="Helical" evidence="8">
    <location>
        <begin position="257"/>
        <end position="281"/>
    </location>
</feature>
<keyword evidence="3" id="KW-0813">Transport</keyword>
<name>A0AAX2ZHQ8_9FIRM</name>
<evidence type="ECO:0000313" key="11">
    <source>
        <dbReference type="Proteomes" id="UP001198983"/>
    </source>
</evidence>
<evidence type="ECO:0000256" key="3">
    <source>
        <dbReference type="ARBA" id="ARBA00022448"/>
    </source>
</evidence>
<feature type="transmembrane region" description="Helical" evidence="8">
    <location>
        <begin position="180"/>
        <end position="203"/>
    </location>
</feature>
<organism evidence="10 11">
    <name type="scientific">Terrisporobacter hibernicus</name>
    <dbReference type="NCBI Taxonomy" id="2813371"/>
    <lineage>
        <taxon>Bacteria</taxon>
        <taxon>Bacillati</taxon>
        <taxon>Bacillota</taxon>
        <taxon>Clostridia</taxon>
        <taxon>Peptostreptococcales</taxon>
        <taxon>Peptostreptococcaceae</taxon>
        <taxon>Terrisporobacter</taxon>
    </lineage>
</organism>
<dbReference type="AlphaFoldDB" id="A0AAX2ZHQ8"/>
<proteinExistence type="inferred from homology"/>
<evidence type="ECO:0000256" key="5">
    <source>
        <dbReference type="ARBA" id="ARBA00022692"/>
    </source>
</evidence>
<comment type="subcellular location">
    <subcellularLocation>
        <location evidence="1">Cell membrane</location>
        <topology evidence="1">Multi-pass membrane protein</topology>
    </subcellularLocation>
</comment>
<evidence type="ECO:0000256" key="2">
    <source>
        <dbReference type="ARBA" id="ARBA00007783"/>
    </source>
</evidence>
<dbReference type="InterPro" id="IPR047817">
    <property type="entry name" value="ABC2_TM_bact-type"/>
</dbReference>
<dbReference type="InterPro" id="IPR051449">
    <property type="entry name" value="ABC-2_transporter_component"/>
</dbReference>
<evidence type="ECO:0000256" key="4">
    <source>
        <dbReference type="ARBA" id="ARBA00022475"/>
    </source>
</evidence>
<keyword evidence="11" id="KW-1185">Reference proteome</keyword>
<keyword evidence="4" id="KW-1003">Cell membrane</keyword>
<evidence type="ECO:0000256" key="6">
    <source>
        <dbReference type="ARBA" id="ARBA00022989"/>
    </source>
</evidence>
<evidence type="ECO:0000256" key="7">
    <source>
        <dbReference type="ARBA" id="ARBA00023136"/>
    </source>
</evidence>
<comment type="similarity">
    <text evidence="2">Belongs to the ABC-2 integral membrane protein family.</text>
</comment>
<dbReference type="Pfam" id="PF12698">
    <property type="entry name" value="ABC2_membrane_3"/>
    <property type="match status" value="1"/>
</dbReference>
<evidence type="ECO:0000313" key="10">
    <source>
        <dbReference type="EMBL" id="UEL48828.1"/>
    </source>
</evidence>
<dbReference type="RefSeq" id="WP_228416819.1">
    <property type="nucleotide sequence ID" value="NZ_CP081135.1"/>
</dbReference>
<keyword evidence="7 8" id="KW-0472">Membrane</keyword>
<dbReference type="PANTHER" id="PTHR30294">
    <property type="entry name" value="MEMBRANE COMPONENT OF ABC TRANSPORTER YHHJ-RELATED"/>
    <property type="match status" value="1"/>
</dbReference>
<dbReference type="KEGG" id="tem:JW646_05095"/>
<feature type="transmembrane region" description="Helical" evidence="8">
    <location>
        <begin position="21"/>
        <end position="39"/>
    </location>
</feature>
<gene>
    <name evidence="10" type="ORF">JW646_05095</name>
</gene>
<feature type="domain" description="ABC transmembrane type-2" evidence="9">
    <location>
        <begin position="139"/>
        <end position="371"/>
    </location>
</feature>
<dbReference type="PROSITE" id="PS51012">
    <property type="entry name" value="ABC_TM2"/>
    <property type="match status" value="1"/>
</dbReference>
<dbReference type="PANTHER" id="PTHR30294:SF38">
    <property type="entry name" value="TRANSPORT PERMEASE PROTEIN"/>
    <property type="match status" value="1"/>
</dbReference>
<dbReference type="EMBL" id="CP081135">
    <property type="protein sequence ID" value="UEL48828.1"/>
    <property type="molecule type" value="Genomic_DNA"/>
</dbReference>